<dbReference type="GO" id="GO:0005385">
    <property type="term" value="F:zinc ion transmembrane transporter activity"/>
    <property type="evidence" value="ECO:0000318"/>
    <property type="project" value="GO_Central"/>
</dbReference>
<dbReference type="STRING" id="4565.A0A3B6KK41"/>
<evidence type="ECO:0000256" key="4">
    <source>
        <dbReference type="ARBA" id="ARBA00023136"/>
    </source>
</evidence>
<evidence type="ECO:0000256" key="3">
    <source>
        <dbReference type="ARBA" id="ARBA00022989"/>
    </source>
</evidence>
<name>A0A3B6KK41_WHEAT</name>
<dbReference type="Proteomes" id="UP000019116">
    <property type="component" value="Chromosome 5A"/>
</dbReference>
<proteinExistence type="predicted"/>
<evidence type="ECO:0000256" key="6">
    <source>
        <dbReference type="SAM" id="Phobius"/>
    </source>
</evidence>
<organism evidence="8">
    <name type="scientific">Triticum aestivum</name>
    <name type="common">Wheat</name>
    <dbReference type="NCBI Taxonomy" id="4565"/>
    <lineage>
        <taxon>Eukaryota</taxon>
        <taxon>Viridiplantae</taxon>
        <taxon>Streptophyta</taxon>
        <taxon>Embryophyta</taxon>
        <taxon>Tracheophyta</taxon>
        <taxon>Spermatophyta</taxon>
        <taxon>Magnoliopsida</taxon>
        <taxon>Liliopsida</taxon>
        <taxon>Poales</taxon>
        <taxon>Poaceae</taxon>
        <taxon>BOP clade</taxon>
        <taxon>Pooideae</taxon>
        <taxon>Triticodae</taxon>
        <taxon>Triticeae</taxon>
        <taxon>Triticinae</taxon>
        <taxon>Triticum</taxon>
    </lineage>
</organism>
<dbReference type="PANTHER" id="PTHR11040">
    <property type="entry name" value="ZINC/IRON TRANSPORTER"/>
    <property type="match status" value="1"/>
</dbReference>
<dbReference type="Gramene" id="TraesCS5A02G256100.1">
    <property type="protein sequence ID" value="TraesCS5A02G256100.1"/>
    <property type="gene ID" value="TraesCS5A02G256100"/>
</dbReference>
<feature type="transmembrane region" description="Helical" evidence="6">
    <location>
        <begin position="341"/>
        <end position="359"/>
    </location>
</feature>
<feature type="transmembrane region" description="Helical" evidence="6">
    <location>
        <begin position="82"/>
        <end position="104"/>
    </location>
</feature>
<keyword evidence="3 6" id="KW-1133">Transmembrane helix</keyword>
<reference evidence="8" key="1">
    <citation type="submission" date="2018-08" db="EMBL/GenBank/DDBJ databases">
        <authorList>
            <person name="Rossello M."/>
        </authorList>
    </citation>
    <scope>NUCLEOTIDE SEQUENCE [LARGE SCALE GENOMIC DNA]</scope>
    <source>
        <strain evidence="8">cv. Chinese Spring</strain>
    </source>
</reference>
<keyword evidence="2 6" id="KW-0812">Transmembrane</keyword>
<feature type="region of interest" description="Disordered" evidence="5">
    <location>
        <begin position="151"/>
        <end position="178"/>
    </location>
</feature>
<feature type="transmembrane region" description="Helical" evidence="6">
    <location>
        <begin position="379"/>
        <end position="398"/>
    </location>
</feature>
<evidence type="ECO:0000313" key="8">
    <source>
        <dbReference type="EnsemblPlants" id="TraesCS5A02G256100.1"/>
    </source>
</evidence>
<feature type="compositionally biased region" description="Polar residues" evidence="5">
    <location>
        <begin position="164"/>
        <end position="178"/>
    </location>
</feature>
<dbReference type="OMA" id="DYPFASM"/>
<evidence type="ECO:0000313" key="9">
    <source>
        <dbReference type="Proteomes" id="UP000019116"/>
    </source>
</evidence>
<dbReference type="GO" id="GO:0016020">
    <property type="term" value="C:membrane"/>
    <property type="evidence" value="ECO:0000318"/>
    <property type="project" value="GO_Central"/>
</dbReference>
<evidence type="ECO:0000256" key="7">
    <source>
        <dbReference type="SAM" id="SignalP"/>
    </source>
</evidence>
<evidence type="ECO:0008006" key="10">
    <source>
        <dbReference type="Google" id="ProtNLM"/>
    </source>
</evidence>
<evidence type="ECO:0000256" key="2">
    <source>
        <dbReference type="ARBA" id="ARBA00022692"/>
    </source>
</evidence>
<feature type="chain" id="PRO_5043176558" description="Zinc transporter" evidence="7">
    <location>
        <begin position="27"/>
        <end position="400"/>
    </location>
</feature>
<comment type="subcellular location">
    <subcellularLocation>
        <location evidence="1">Cell membrane</location>
        <topology evidence="1">Multi-pass membrane protein</topology>
    </subcellularLocation>
</comment>
<dbReference type="EnsemblPlants" id="TraesCS5A02G256100.1">
    <property type="protein sequence ID" value="TraesCS5A02G256100.1"/>
    <property type="gene ID" value="TraesCS5A02G256100"/>
</dbReference>
<feature type="region of interest" description="Disordered" evidence="5">
    <location>
        <begin position="279"/>
        <end position="304"/>
    </location>
</feature>
<dbReference type="AlphaFoldDB" id="A0A3B6KK41"/>
<dbReference type="InterPro" id="IPR003689">
    <property type="entry name" value="ZIP"/>
</dbReference>
<keyword evidence="7" id="KW-0732">Signal</keyword>
<sequence length="400" mass="42046">MASATSSRHLLLLVLWLSASASTAWAHGGGGHGDGDADGGAKAKPDLRAPGLVAVKLWCLALVFAGTLAGGVSPYFMRWNEAFLALGTQFAGGVILGTAMMHFLSDADETFGDLAPHSDYPFASMLACAGYVLTMLAECVVSSVVARGPGRTAPSAGALEEGKLSSTDDNSIEPQTSVSAASESGVDLAVVQTTTQLCVLARAVCNNLAVPRVQDAHGPSTASMLRNASTIGDGVLLIAALCFHSVFEGIAIGVAGKTETELEISWILTADGSRRVEGAVDHQPAQDLGRDRHGHLAAPDAPRPPPPLLLRLRLRLRRLQLHRRRRRILVDATTEGRVADWIYAISMGLATGIFVYVSINHLLAKGYRPQRPVAADTPVGRWLAVALGVGVIAVVMIWDA</sequence>
<keyword evidence="4 6" id="KW-0472">Membrane</keyword>
<evidence type="ECO:0000256" key="1">
    <source>
        <dbReference type="ARBA" id="ARBA00004651"/>
    </source>
</evidence>
<dbReference type="Gramene" id="TraesCS5A03G0638100.1">
    <property type="protein sequence ID" value="TraesCS5A03G0638100.1.CDS"/>
    <property type="gene ID" value="TraesCS5A03G0638100"/>
</dbReference>
<protein>
    <recommendedName>
        <fullName evidence="10">Zinc transporter</fullName>
    </recommendedName>
</protein>
<dbReference type="Pfam" id="PF02535">
    <property type="entry name" value="Zip"/>
    <property type="match status" value="1"/>
</dbReference>
<evidence type="ECO:0000256" key="5">
    <source>
        <dbReference type="SAM" id="MobiDB-lite"/>
    </source>
</evidence>
<dbReference type="OrthoDB" id="448280at2759"/>
<feature type="transmembrane region" description="Helical" evidence="6">
    <location>
        <begin position="124"/>
        <end position="146"/>
    </location>
</feature>
<dbReference type="GO" id="GO:0005886">
    <property type="term" value="C:plasma membrane"/>
    <property type="evidence" value="ECO:0007669"/>
    <property type="project" value="UniProtKB-SubCell"/>
</dbReference>
<dbReference type="PANTHER" id="PTHR11040:SF215">
    <property type="entry name" value="ZINC TRANSPORTER"/>
    <property type="match status" value="1"/>
</dbReference>
<dbReference type="GO" id="GO:0071577">
    <property type="term" value="P:zinc ion transmembrane transport"/>
    <property type="evidence" value="ECO:0000318"/>
    <property type="project" value="GO_Central"/>
</dbReference>
<feature type="transmembrane region" description="Helical" evidence="6">
    <location>
        <begin position="50"/>
        <end position="70"/>
    </location>
</feature>
<reference evidence="8" key="2">
    <citation type="submission" date="2018-10" db="UniProtKB">
        <authorList>
            <consortium name="EnsemblPlants"/>
        </authorList>
    </citation>
    <scope>IDENTIFICATION</scope>
</reference>
<accession>A0A3B6KK41</accession>
<feature type="signal peptide" evidence="7">
    <location>
        <begin position="1"/>
        <end position="26"/>
    </location>
</feature>
<keyword evidence="9" id="KW-1185">Reference proteome</keyword>